<dbReference type="SUPFAM" id="SSF49482">
    <property type="entry name" value="Aromatic compound dioxygenase"/>
    <property type="match status" value="1"/>
</dbReference>
<reference evidence="3 4" key="1">
    <citation type="journal article" date="2018" name="BMC Genomics">
        <title>Genomic evidence for intraspecific hybridization in a clonal and extremely halotolerant yeast.</title>
        <authorList>
            <person name="Gostincar C."/>
            <person name="Stajich J.E."/>
            <person name="Zupancic J."/>
            <person name="Zalar P."/>
            <person name="Gunde-Cimerman N."/>
        </authorList>
    </citation>
    <scope>NUCLEOTIDE SEQUENCE [LARGE SCALE GENOMIC DNA]</scope>
    <source>
        <strain evidence="3 4">EXF-120</strain>
    </source>
</reference>
<proteinExistence type="predicted"/>
<accession>A0A3M7IZI5</accession>
<evidence type="ECO:0000256" key="1">
    <source>
        <dbReference type="SAM" id="MobiDB-lite"/>
    </source>
</evidence>
<evidence type="ECO:0000313" key="3">
    <source>
        <dbReference type="EMBL" id="RMZ30732.1"/>
    </source>
</evidence>
<feature type="compositionally biased region" description="Low complexity" evidence="1">
    <location>
        <begin position="454"/>
        <end position="465"/>
    </location>
</feature>
<dbReference type="Pfam" id="PF00775">
    <property type="entry name" value="Dioxygenase_C"/>
    <property type="match status" value="1"/>
</dbReference>
<comment type="caution">
    <text evidence="3">The sequence shown here is derived from an EMBL/GenBank/DDBJ whole genome shotgun (WGS) entry which is preliminary data.</text>
</comment>
<name>A0A3M7IZI5_HORWE</name>
<dbReference type="CDD" id="cd03457">
    <property type="entry name" value="intradiol_dioxygenase_like"/>
    <property type="match status" value="1"/>
</dbReference>
<sequence length="471" mass="50725">MLCASIFVTSCTSSGGTGKLGSSVLEDQGRNRPIHQRCRWLEHLALRKSLMFSEGSPGTGLSKRGLEYRKKYKSRQSTHSSFQLQSYTMAPLSQIAIGAILAASSALAHPGHSVQAEAAERAEFFKRSPKSVRSCAPQLESRGLKEASLARRQELAGKARAKRDIAAKPMLSRRDFAAYNFSHEATEDIKLGGNELNLFEDNSSCVLQPEVTQGPYYIDGELIRKDIVEDQEGVPLYLDIQLIDTSTCEPVPAVYMEIWHCNSTGVYSGVTASGNGNENDDANLDNTFLRGIQPSDSDGIVQFETIFPGHYTGRANHIHMITHNTNSTIVRTNGTLLGSNFTTQSSHVGQMFFDQDLISTVEKTAPYSTNTQELTKNADDDILASEAADMDPFVEYVFLGEDVSDGILAWLSIGIDPTTDDEVTSAGTYYESGGVTNENSGMGMGGSPPGGMSGSAMPSGAMPSGTAAPPS</sequence>
<evidence type="ECO:0000259" key="2">
    <source>
        <dbReference type="Pfam" id="PF00775"/>
    </source>
</evidence>
<dbReference type="GO" id="GO:0008199">
    <property type="term" value="F:ferric iron binding"/>
    <property type="evidence" value="ECO:0007669"/>
    <property type="project" value="InterPro"/>
</dbReference>
<dbReference type="VEuPathDB" id="FungiDB:BTJ68_10061"/>
<organism evidence="3 4">
    <name type="scientific">Hortaea werneckii</name>
    <name type="common">Black yeast</name>
    <name type="synonym">Cladosporium werneckii</name>
    <dbReference type="NCBI Taxonomy" id="91943"/>
    <lineage>
        <taxon>Eukaryota</taxon>
        <taxon>Fungi</taxon>
        <taxon>Dikarya</taxon>
        <taxon>Ascomycota</taxon>
        <taxon>Pezizomycotina</taxon>
        <taxon>Dothideomycetes</taxon>
        <taxon>Dothideomycetidae</taxon>
        <taxon>Mycosphaerellales</taxon>
        <taxon>Teratosphaeriaceae</taxon>
        <taxon>Hortaea</taxon>
    </lineage>
</organism>
<dbReference type="OrthoDB" id="121380at2759"/>
<dbReference type="PANTHER" id="PTHR34315:SF1">
    <property type="entry name" value="INTRADIOL RING-CLEAVAGE DIOXYGENASES DOMAIN-CONTAINING PROTEIN-RELATED"/>
    <property type="match status" value="1"/>
</dbReference>
<dbReference type="EMBL" id="QWIT01000121">
    <property type="protein sequence ID" value="RMZ30732.1"/>
    <property type="molecule type" value="Genomic_DNA"/>
</dbReference>
<dbReference type="AlphaFoldDB" id="A0A3M7IZI5"/>
<dbReference type="Proteomes" id="UP000281677">
    <property type="component" value="Unassembled WGS sequence"/>
</dbReference>
<feature type="domain" description="Intradiol ring-cleavage dioxygenases" evidence="2">
    <location>
        <begin position="214"/>
        <end position="315"/>
    </location>
</feature>
<feature type="region of interest" description="Disordered" evidence="1">
    <location>
        <begin position="434"/>
        <end position="471"/>
    </location>
</feature>
<evidence type="ECO:0000313" key="4">
    <source>
        <dbReference type="Proteomes" id="UP000281677"/>
    </source>
</evidence>
<gene>
    <name evidence="3" type="ORF">D0859_05178</name>
</gene>
<dbReference type="InterPro" id="IPR000627">
    <property type="entry name" value="Intradiol_dOase_C"/>
</dbReference>
<dbReference type="GO" id="GO:0016702">
    <property type="term" value="F:oxidoreductase activity, acting on single donors with incorporation of molecular oxygen, incorporation of two atoms of oxygen"/>
    <property type="evidence" value="ECO:0007669"/>
    <property type="project" value="InterPro"/>
</dbReference>
<feature type="compositionally biased region" description="Gly residues" evidence="1">
    <location>
        <begin position="442"/>
        <end position="453"/>
    </location>
</feature>
<dbReference type="InterPro" id="IPR015889">
    <property type="entry name" value="Intradiol_dOase_core"/>
</dbReference>
<dbReference type="PANTHER" id="PTHR34315">
    <property type="match status" value="1"/>
</dbReference>
<dbReference type="Gene3D" id="2.60.130.10">
    <property type="entry name" value="Aromatic compound dioxygenase"/>
    <property type="match status" value="1"/>
</dbReference>
<protein>
    <recommendedName>
        <fullName evidence="2">Intradiol ring-cleavage dioxygenases domain-containing protein</fullName>
    </recommendedName>
</protein>